<dbReference type="SMART" id="SM00239">
    <property type="entry name" value="C2"/>
    <property type="match status" value="1"/>
</dbReference>
<dbReference type="Proteomes" id="UP001153954">
    <property type="component" value="Unassembled WGS sequence"/>
</dbReference>
<name>A0AAU9TUK5_EUPED</name>
<evidence type="ECO:0000313" key="2">
    <source>
        <dbReference type="EMBL" id="CAH2090718.1"/>
    </source>
</evidence>
<dbReference type="Gene3D" id="2.60.40.150">
    <property type="entry name" value="C2 domain"/>
    <property type="match status" value="1"/>
</dbReference>
<keyword evidence="3" id="KW-1185">Reference proteome</keyword>
<dbReference type="InterPro" id="IPR000008">
    <property type="entry name" value="C2_dom"/>
</dbReference>
<dbReference type="InterPro" id="IPR056290">
    <property type="entry name" value="CEPT76/DRC7_peptidase-like_dom"/>
</dbReference>
<dbReference type="InterPro" id="IPR035892">
    <property type="entry name" value="C2_domain_sf"/>
</dbReference>
<dbReference type="GO" id="GO:1904491">
    <property type="term" value="P:protein localization to ciliary transition zone"/>
    <property type="evidence" value="ECO:0007669"/>
    <property type="project" value="TreeGrafter"/>
</dbReference>
<dbReference type="InterPro" id="IPR052434">
    <property type="entry name" value="Tectonic-like_complex_comp"/>
</dbReference>
<dbReference type="Pfam" id="PF15625">
    <property type="entry name" value="CC2D2AN-C2"/>
    <property type="match status" value="1"/>
</dbReference>
<organism evidence="2 3">
    <name type="scientific">Euphydryas editha</name>
    <name type="common">Edith's checkerspot</name>
    <dbReference type="NCBI Taxonomy" id="104508"/>
    <lineage>
        <taxon>Eukaryota</taxon>
        <taxon>Metazoa</taxon>
        <taxon>Ecdysozoa</taxon>
        <taxon>Arthropoda</taxon>
        <taxon>Hexapoda</taxon>
        <taxon>Insecta</taxon>
        <taxon>Pterygota</taxon>
        <taxon>Neoptera</taxon>
        <taxon>Endopterygota</taxon>
        <taxon>Lepidoptera</taxon>
        <taxon>Glossata</taxon>
        <taxon>Ditrysia</taxon>
        <taxon>Papilionoidea</taxon>
        <taxon>Nymphalidae</taxon>
        <taxon>Nymphalinae</taxon>
        <taxon>Euphydryas</taxon>
    </lineage>
</organism>
<proteinExistence type="predicted"/>
<comment type="caution">
    <text evidence="2">The sequence shown here is derived from an EMBL/GenBank/DDBJ whole genome shotgun (WGS) entry which is preliminary data.</text>
</comment>
<dbReference type="PANTHER" id="PTHR20837">
    <property type="entry name" value="CENTROSOMAL PROTEIN-RELATED"/>
    <property type="match status" value="1"/>
</dbReference>
<evidence type="ECO:0000313" key="3">
    <source>
        <dbReference type="Proteomes" id="UP001153954"/>
    </source>
</evidence>
<protein>
    <recommendedName>
        <fullName evidence="1">C2 domain-containing protein</fullName>
    </recommendedName>
</protein>
<gene>
    <name evidence="2" type="ORF">EEDITHA_LOCUS6647</name>
</gene>
<dbReference type="Pfam" id="PF24652">
    <property type="entry name" value="CEP76_C"/>
    <property type="match status" value="1"/>
</dbReference>
<sequence>MENIELNSIHKDYLDESDSEEYHEITQEVVEEDIVPFKAFVTTISEHDFFVQHDTEKIKKVASKKKKTKNKEKPKKLMDIINSELLAKPLLIKNNINFLNNRKGQDSYLYKHSNLSRILEYSRSRNIENGMIRRKAVKISPIFPRILESSLSKNTIVYTQYMEPSLFSDIITEYRESETKQNPRFLDIILNNIKFKHHHEFSLEKLLSIKLMDVYKEYELIKNSLNDFSKNVEVNKRTRNSLKEKLIEISPNSKKDIRFDASVLKYTKIMLEFKEKYYKALQKEKEIIHTLLSLWTDIEIVREKSGTAKTGCRLEVKHNDMDHGESQNEWSQIHETEYSDLIAQIEYDYVQKYLEYKKSKRNRNSSNINENNIIAKPRFNINYEDLKVRVEKIVDDVLARNRTEIFLRNDENILSRPERMRKSVCLSNYYHFKIFVDDVFVCESEQYTNDSDKFDIDFLESLSIEILSHNRYVNVILFENDENVSSLNINLFDIKKNMNESSFINHKFIYNKTIEPSNKKIGSGHDIKEICFKNKARLKSSNLFKGKLWTTGEVNVKFGWNEKLNDNTRESVKSCIETGHKIKQLLQNKKKPNIDLLTEIINNLYECNIVDDKNIMNGLKDICNRSVKVHNMFDFEESSQEDIRFKLLHLRNNGGFVGLKHKSIPLFTSQISMEQLACLQKSEEKDYRDVKQSTEMDPIDLQRYIGMKFVEKLNKNLMASLNEFLLKKTYKDVVRDFGDLSIRSIFLNEVDLSLAGLSNITKQKLLKESLINEQELQIHVHRAFNLTDRSATLLTEDANDDDEIAGFRVRPLRPFVSISCHGVSARTATAIGCHPSWNYTVKLKTRLEPQSFIYVNIYDECKENAAEMVSDDQSTQSTVYYRRTNKWLGAIQIPLHTVLSFGSIRGTFKINTPPLIFGYESIPSKDQQSFIPEIMQFMKKETSLLVLQITSSLSHLGGYQMYCQPVPTQGQDDYIIQQLNKFVTDYVNDFPNRNISLTLIDSCGKNKCVSEFLQPIPLPDYDLPLDPKKAESAVSKSSGHSKSSSSKSSNFEVWKSEENELTRNIDAVVRYVSLVPTFDITESHVVTLMGVELLKVLYGSPLDHTILLASYFMELGIKCWVIMGFGLPRGESSYVLVKYFKNKVLTINDQIKNGKLFNKINSSFTWYVFDAVSGERFELREIGCPLKTVTYVFDSENIWVNTQDSQSCENVSFDFSNSSHWQAVFTKPLFPTRPILTESLYSKPGDVEHLRLNLETKIKSKVQKWRSHIKTIWNRYCSSLLKEMLPHYEYWAFNPMEPRPSLGNRMKQLMATYKIFGFPLNMPYINTKLIISNIKSTSIHMNDDPNVEFGLGVEVYAYPNNVISVWVFLACITRM</sequence>
<evidence type="ECO:0000259" key="1">
    <source>
        <dbReference type="SMART" id="SM00239"/>
    </source>
</evidence>
<reference evidence="2" key="1">
    <citation type="submission" date="2022-03" db="EMBL/GenBank/DDBJ databases">
        <authorList>
            <person name="Tunstrom K."/>
        </authorList>
    </citation>
    <scope>NUCLEOTIDE SEQUENCE</scope>
</reference>
<dbReference type="SUPFAM" id="SSF49562">
    <property type="entry name" value="C2 domain (Calcium/lipid-binding domain, CaLB)"/>
    <property type="match status" value="1"/>
</dbReference>
<accession>A0AAU9TUK5</accession>
<dbReference type="PANTHER" id="PTHR20837:SF0">
    <property type="entry name" value="COILED-COIL AND C2 DOMAIN-CONTAINING PROTEIN 2A"/>
    <property type="match status" value="1"/>
</dbReference>
<dbReference type="Pfam" id="PF24656">
    <property type="entry name" value="CEPT76_peptidase"/>
    <property type="match status" value="1"/>
</dbReference>
<dbReference type="GO" id="GO:0035869">
    <property type="term" value="C:ciliary transition zone"/>
    <property type="evidence" value="ECO:0007669"/>
    <property type="project" value="TreeGrafter"/>
</dbReference>
<feature type="domain" description="C2" evidence="1">
    <location>
        <begin position="775"/>
        <end position="907"/>
    </location>
</feature>
<dbReference type="EMBL" id="CAKOGL010000010">
    <property type="protein sequence ID" value="CAH2090718.1"/>
    <property type="molecule type" value="Genomic_DNA"/>
</dbReference>
<dbReference type="InterPro" id="IPR056288">
    <property type="entry name" value="CEP76_C"/>
</dbReference>
<dbReference type="InterPro" id="IPR028928">
    <property type="entry name" value="CC2D2AN-C2"/>
</dbReference>
<dbReference type="GO" id="GO:1905515">
    <property type="term" value="P:non-motile cilium assembly"/>
    <property type="evidence" value="ECO:0007669"/>
    <property type="project" value="TreeGrafter"/>
</dbReference>